<comment type="caution">
    <text evidence="3">The sequence shown here is derived from an EMBL/GenBank/DDBJ whole genome shotgun (WGS) entry which is preliminary data.</text>
</comment>
<feature type="compositionally biased region" description="Polar residues" evidence="1">
    <location>
        <begin position="105"/>
        <end position="121"/>
    </location>
</feature>
<name>A0A150WS85_BDEBC</name>
<gene>
    <name evidence="3" type="ORF">AZI86_10280</name>
</gene>
<keyword evidence="2" id="KW-0812">Transmembrane</keyword>
<organism evidence="3 4">
    <name type="scientific">Bdellovibrio bacteriovorus</name>
    <dbReference type="NCBI Taxonomy" id="959"/>
    <lineage>
        <taxon>Bacteria</taxon>
        <taxon>Pseudomonadati</taxon>
        <taxon>Bdellovibrionota</taxon>
        <taxon>Bdellovibrionia</taxon>
        <taxon>Bdellovibrionales</taxon>
        <taxon>Pseudobdellovibrionaceae</taxon>
        <taxon>Bdellovibrio</taxon>
    </lineage>
</organism>
<keyword evidence="4" id="KW-1185">Reference proteome</keyword>
<protein>
    <submittedName>
        <fullName evidence="3">Uncharacterized protein</fullName>
    </submittedName>
</protein>
<dbReference type="AlphaFoldDB" id="A0A150WS85"/>
<evidence type="ECO:0000256" key="2">
    <source>
        <dbReference type="SAM" id="Phobius"/>
    </source>
</evidence>
<keyword evidence="2" id="KW-0472">Membrane</keyword>
<keyword evidence="2" id="KW-1133">Transmembrane helix</keyword>
<dbReference type="OrthoDB" id="5296599at2"/>
<dbReference type="Proteomes" id="UP000075320">
    <property type="component" value="Unassembled WGS sequence"/>
</dbReference>
<accession>A0A150WS85</accession>
<proteinExistence type="predicted"/>
<feature type="transmembrane region" description="Helical" evidence="2">
    <location>
        <begin position="12"/>
        <end position="34"/>
    </location>
</feature>
<feature type="region of interest" description="Disordered" evidence="1">
    <location>
        <begin position="99"/>
        <end position="124"/>
    </location>
</feature>
<sequence length="154" mass="16962">MTATIAKILGSILRSMFISIVMLVIALSVITGQFPPDFEKLQKTYSSVQELAQLSNGFHERKNIDAATSTMGSAGSMEEDDIRRLEEINAKRAEIGANLLPHASDNGSASKVTTVAQGKTQEQLEGKIRDLQQDLFRLQERVNRLESQSRGETP</sequence>
<dbReference type="RefSeq" id="WP_061834945.1">
    <property type="nucleotide sequence ID" value="NZ_LUKE01000001.1"/>
</dbReference>
<evidence type="ECO:0000256" key="1">
    <source>
        <dbReference type="SAM" id="MobiDB-lite"/>
    </source>
</evidence>
<evidence type="ECO:0000313" key="4">
    <source>
        <dbReference type="Proteomes" id="UP000075320"/>
    </source>
</evidence>
<evidence type="ECO:0000313" key="3">
    <source>
        <dbReference type="EMBL" id="KYG67371.1"/>
    </source>
</evidence>
<dbReference type="EMBL" id="LUKE01000001">
    <property type="protein sequence ID" value="KYG67371.1"/>
    <property type="molecule type" value="Genomic_DNA"/>
</dbReference>
<reference evidence="3 4" key="1">
    <citation type="submission" date="2016-03" db="EMBL/GenBank/DDBJ databases">
        <authorList>
            <person name="Ploux O."/>
        </authorList>
    </citation>
    <scope>NUCLEOTIDE SEQUENCE [LARGE SCALE GENOMIC DNA]</scope>
    <source>
        <strain evidence="3 4">R0</strain>
    </source>
</reference>